<dbReference type="Gene3D" id="1.10.10.10">
    <property type="entry name" value="Winged helix-like DNA-binding domain superfamily/Winged helix DNA-binding domain"/>
    <property type="match status" value="1"/>
</dbReference>
<name>A0A2T5DA44_ENTMU</name>
<dbReference type="InterPro" id="IPR007627">
    <property type="entry name" value="RNA_pol_sigma70_r2"/>
</dbReference>
<dbReference type="PANTHER" id="PTHR43133">
    <property type="entry name" value="RNA POLYMERASE ECF-TYPE SIGMA FACTO"/>
    <property type="match status" value="1"/>
</dbReference>
<evidence type="ECO:0000256" key="3">
    <source>
        <dbReference type="ARBA" id="ARBA00023082"/>
    </source>
</evidence>
<reference evidence="8 9" key="1">
    <citation type="submission" date="2018-03" db="EMBL/GenBank/DDBJ databases">
        <title>Draft genome sequences of four Enterococcus mundtii strains isolated from beef slaughterhouses in Kenya.</title>
        <authorList>
            <person name="Wambui J."/>
            <person name="Stevens M."/>
            <person name="Njage P."/>
            <person name="Stephan R."/>
            <person name="Tasara T."/>
        </authorList>
    </citation>
    <scope>NUCLEOTIDE SEQUENCE [LARGE SCALE GENOMIC DNA]</scope>
    <source>
        <strain evidence="8 9">H18-EM</strain>
    </source>
</reference>
<comment type="caution">
    <text evidence="8">The sequence shown here is derived from an EMBL/GenBank/DDBJ whole genome shotgun (WGS) entry which is preliminary data.</text>
</comment>
<dbReference type="SUPFAM" id="SSF88946">
    <property type="entry name" value="Sigma2 domain of RNA polymerase sigma factors"/>
    <property type="match status" value="1"/>
</dbReference>
<evidence type="ECO:0000259" key="7">
    <source>
        <dbReference type="Pfam" id="PF08281"/>
    </source>
</evidence>
<dbReference type="PANTHER" id="PTHR43133:SF8">
    <property type="entry name" value="RNA POLYMERASE SIGMA FACTOR HI_1459-RELATED"/>
    <property type="match status" value="1"/>
</dbReference>
<keyword evidence="4" id="KW-0238">DNA-binding</keyword>
<dbReference type="GO" id="GO:0016987">
    <property type="term" value="F:sigma factor activity"/>
    <property type="evidence" value="ECO:0007669"/>
    <property type="project" value="UniProtKB-KW"/>
</dbReference>
<keyword evidence="2" id="KW-0805">Transcription regulation</keyword>
<dbReference type="InterPro" id="IPR013324">
    <property type="entry name" value="RNA_pol_sigma_r3/r4-like"/>
</dbReference>
<evidence type="ECO:0000256" key="5">
    <source>
        <dbReference type="ARBA" id="ARBA00023163"/>
    </source>
</evidence>
<dbReference type="NCBIfam" id="TIGR02937">
    <property type="entry name" value="sigma70-ECF"/>
    <property type="match status" value="1"/>
</dbReference>
<evidence type="ECO:0000313" key="8">
    <source>
        <dbReference type="EMBL" id="PTO34473.1"/>
    </source>
</evidence>
<dbReference type="AlphaFoldDB" id="A0A2T5DA44"/>
<dbReference type="Gene3D" id="1.10.1740.10">
    <property type="match status" value="1"/>
</dbReference>
<dbReference type="RefSeq" id="WP_065096167.1">
    <property type="nucleotide sequence ID" value="NZ_JADNDD010000013.1"/>
</dbReference>
<dbReference type="InterPro" id="IPR036388">
    <property type="entry name" value="WH-like_DNA-bd_sf"/>
</dbReference>
<evidence type="ECO:0000256" key="4">
    <source>
        <dbReference type="ARBA" id="ARBA00023125"/>
    </source>
</evidence>
<organism evidence="8 9">
    <name type="scientific">Enterococcus mundtii</name>
    <dbReference type="NCBI Taxonomy" id="53346"/>
    <lineage>
        <taxon>Bacteria</taxon>
        <taxon>Bacillati</taxon>
        <taxon>Bacillota</taxon>
        <taxon>Bacilli</taxon>
        <taxon>Lactobacillales</taxon>
        <taxon>Enterococcaceae</taxon>
        <taxon>Enterococcus</taxon>
    </lineage>
</organism>
<keyword evidence="5" id="KW-0804">Transcription</keyword>
<evidence type="ECO:0000256" key="1">
    <source>
        <dbReference type="ARBA" id="ARBA00010641"/>
    </source>
</evidence>
<accession>A0A2T5DA44</accession>
<protein>
    <submittedName>
        <fullName evidence="8">RNA polymerase sigma factor</fullName>
    </submittedName>
</protein>
<dbReference type="SUPFAM" id="SSF88659">
    <property type="entry name" value="Sigma3 and sigma4 domains of RNA polymerase sigma factors"/>
    <property type="match status" value="1"/>
</dbReference>
<dbReference type="InterPro" id="IPR013249">
    <property type="entry name" value="RNA_pol_sigma70_r4_t2"/>
</dbReference>
<dbReference type="Pfam" id="PF04542">
    <property type="entry name" value="Sigma70_r2"/>
    <property type="match status" value="1"/>
</dbReference>
<dbReference type="GO" id="GO:0003677">
    <property type="term" value="F:DNA binding"/>
    <property type="evidence" value="ECO:0007669"/>
    <property type="project" value="UniProtKB-KW"/>
</dbReference>
<dbReference type="InterPro" id="IPR013325">
    <property type="entry name" value="RNA_pol_sigma_r2"/>
</dbReference>
<feature type="domain" description="RNA polymerase sigma-70 region 2" evidence="6">
    <location>
        <begin position="24"/>
        <end position="91"/>
    </location>
</feature>
<dbReference type="Pfam" id="PF08281">
    <property type="entry name" value="Sigma70_r4_2"/>
    <property type="match status" value="1"/>
</dbReference>
<feature type="domain" description="RNA polymerase sigma factor 70 region 4 type 2" evidence="7">
    <location>
        <begin position="120"/>
        <end position="172"/>
    </location>
</feature>
<dbReference type="InterPro" id="IPR014284">
    <property type="entry name" value="RNA_pol_sigma-70_dom"/>
</dbReference>
<sequence length="184" mass="21988">MKEINDYLIILKIKSGDVDAWEKLIDKYYDKIFNYCRRRFFGKSRLAEDLTQETFLKVISSIDSYKFSGSFFNYLFTIAVNTCNSYSKKNDFDVMVFDEAYNKELEGQDSNFDFINEQNRNIQRALDQLPEYQREAIILKFFYDMKVKEIAQLTKTSVPTAQSRIQQGLDKMKQILKKEDYYFE</sequence>
<gene>
    <name evidence="8" type="ORF">C6N14_11950</name>
</gene>
<proteinExistence type="inferred from homology"/>
<evidence type="ECO:0000259" key="6">
    <source>
        <dbReference type="Pfam" id="PF04542"/>
    </source>
</evidence>
<dbReference type="CDD" id="cd06171">
    <property type="entry name" value="Sigma70_r4"/>
    <property type="match status" value="1"/>
</dbReference>
<dbReference type="GO" id="GO:0006352">
    <property type="term" value="P:DNA-templated transcription initiation"/>
    <property type="evidence" value="ECO:0007669"/>
    <property type="project" value="InterPro"/>
</dbReference>
<keyword evidence="3" id="KW-0731">Sigma factor</keyword>
<evidence type="ECO:0000256" key="2">
    <source>
        <dbReference type="ARBA" id="ARBA00023015"/>
    </source>
</evidence>
<dbReference type="InterPro" id="IPR039425">
    <property type="entry name" value="RNA_pol_sigma-70-like"/>
</dbReference>
<comment type="similarity">
    <text evidence="1">Belongs to the sigma-70 factor family. ECF subfamily.</text>
</comment>
<dbReference type="Proteomes" id="UP000244022">
    <property type="component" value="Unassembled WGS sequence"/>
</dbReference>
<evidence type="ECO:0000313" key="9">
    <source>
        <dbReference type="Proteomes" id="UP000244022"/>
    </source>
</evidence>
<dbReference type="EMBL" id="PYGR01000061">
    <property type="protein sequence ID" value="PTO34473.1"/>
    <property type="molecule type" value="Genomic_DNA"/>
</dbReference>